<comment type="caution">
    <text evidence="2">The sequence shown here is derived from an EMBL/GenBank/DDBJ whole genome shotgun (WGS) entry which is preliminary data.</text>
</comment>
<keyword evidence="1" id="KW-0472">Membrane</keyword>
<dbReference type="AlphaFoldDB" id="A0A8J3DK28"/>
<gene>
    <name evidence="2" type="ORF">GCM10007047_33060</name>
</gene>
<proteinExistence type="predicted"/>
<protein>
    <submittedName>
        <fullName evidence="2">Uncharacterized protein</fullName>
    </submittedName>
</protein>
<reference evidence="2" key="1">
    <citation type="journal article" date="2014" name="Int. J. Syst. Evol. Microbiol.">
        <title>Complete genome sequence of Corynebacterium casei LMG S-19264T (=DSM 44701T), isolated from a smear-ripened cheese.</title>
        <authorList>
            <consortium name="US DOE Joint Genome Institute (JGI-PGF)"/>
            <person name="Walter F."/>
            <person name="Albersmeier A."/>
            <person name="Kalinowski J."/>
            <person name="Ruckert C."/>
        </authorList>
    </citation>
    <scope>NUCLEOTIDE SEQUENCE</scope>
    <source>
        <strain evidence="2">KCTC 12870</strain>
    </source>
</reference>
<name>A0A8J3DK28_9BACT</name>
<keyword evidence="1" id="KW-1133">Transmembrane helix</keyword>
<evidence type="ECO:0000313" key="2">
    <source>
        <dbReference type="EMBL" id="GHC13144.1"/>
    </source>
</evidence>
<evidence type="ECO:0000256" key="1">
    <source>
        <dbReference type="SAM" id="Phobius"/>
    </source>
</evidence>
<dbReference type="Proteomes" id="UP000642829">
    <property type="component" value="Unassembled WGS sequence"/>
</dbReference>
<dbReference type="EMBL" id="BMXG01000031">
    <property type="protein sequence ID" value="GHC13144.1"/>
    <property type="molecule type" value="Genomic_DNA"/>
</dbReference>
<keyword evidence="3" id="KW-1185">Reference proteome</keyword>
<evidence type="ECO:0000313" key="3">
    <source>
        <dbReference type="Proteomes" id="UP000642829"/>
    </source>
</evidence>
<organism evidence="2 3">
    <name type="scientific">Cerasicoccus arenae</name>
    <dbReference type="NCBI Taxonomy" id="424488"/>
    <lineage>
        <taxon>Bacteria</taxon>
        <taxon>Pseudomonadati</taxon>
        <taxon>Verrucomicrobiota</taxon>
        <taxon>Opitutia</taxon>
        <taxon>Puniceicoccales</taxon>
        <taxon>Cerasicoccaceae</taxon>
        <taxon>Cerasicoccus</taxon>
    </lineage>
</organism>
<feature type="transmembrane region" description="Helical" evidence="1">
    <location>
        <begin position="250"/>
        <end position="267"/>
    </location>
</feature>
<keyword evidence="1" id="KW-0812">Transmembrane</keyword>
<sequence length="282" mass="29108">MIMNACAAFCISFIYAGGLSAGLIVNGDISSNALIKAEDASSYTLQSGDLNAGWVSSNSVNFSLNADAAASVPNPKTASIQYASSSGNPGGFYLAEKTESNFVATTWNLFTLSGTVNELSIDIAVLDSFVSNDSSVIAIPDAAVVNSSNLSFVLYGISGDLATALSTPIGIDGNILNAPNGAGGFTTLLAPTAMSTVSSLNTWETQTFSITGSYAYYLFGMANNGGVSGNGVQGVGIDNVSISTSPIPEPSIYISGLGFIFLGCFLYHRRKVSLRTVESVNR</sequence>
<reference evidence="2" key="2">
    <citation type="submission" date="2020-09" db="EMBL/GenBank/DDBJ databases">
        <authorList>
            <person name="Sun Q."/>
            <person name="Kim S."/>
        </authorList>
    </citation>
    <scope>NUCLEOTIDE SEQUENCE</scope>
    <source>
        <strain evidence="2">KCTC 12870</strain>
    </source>
</reference>
<accession>A0A8J3DK28</accession>